<organism evidence="2">
    <name type="scientific">marine sediment metagenome</name>
    <dbReference type="NCBI Taxonomy" id="412755"/>
    <lineage>
        <taxon>unclassified sequences</taxon>
        <taxon>metagenomes</taxon>
        <taxon>ecological metagenomes</taxon>
    </lineage>
</organism>
<feature type="domain" description="Zinc-ribbon" evidence="1">
    <location>
        <begin position="9"/>
        <end position="30"/>
    </location>
</feature>
<reference evidence="2" key="1">
    <citation type="journal article" date="2014" name="Front. Microbiol.">
        <title>High frequency of phylogenetically diverse reductive dehalogenase-homologous genes in deep subseafloor sedimentary metagenomes.</title>
        <authorList>
            <person name="Kawai M."/>
            <person name="Futagami T."/>
            <person name="Toyoda A."/>
            <person name="Takaki Y."/>
            <person name="Nishi S."/>
            <person name="Hori S."/>
            <person name="Arai W."/>
            <person name="Tsubouchi T."/>
            <person name="Morono Y."/>
            <person name="Uchiyama I."/>
            <person name="Ito T."/>
            <person name="Fujiyama A."/>
            <person name="Inagaki F."/>
            <person name="Takami H."/>
        </authorList>
    </citation>
    <scope>NUCLEOTIDE SEQUENCE</scope>
    <source>
        <strain evidence="2">Expedition CK06-06</strain>
    </source>
</reference>
<name>X0WSZ1_9ZZZZ</name>
<protein>
    <recommendedName>
        <fullName evidence="1">Zinc-ribbon domain-containing protein</fullName>
    </recommendedName>
</protein>
<comment type="caution">
    <text evidence="2">The sequence shown here is derived from an EMBL/GenBank/DDBJ whole genome shotgun (WGS) entry which is preliminary data.</text>
</comment>
<dbReference type="InterPro" id="IPR026870">
    <property type="entry name" value="Zinc_ribbon_dom"/>
</dbReference>
<dbReference type="AlphaFoldDB" id="X0WSZ1"/>
<proteinExistence type="predicted"/>
<evidence type="ECO:0000313" key="2">
    <source>
        <dbReference type="EMBL" id="GAG27628.1"/>
    </source>
</evidence>
<gene>
    <name evidence="2" type="ORF">S01H1_52130</name>
</gene>
<sequence>MPVIAIVVKCKKCGAEIRSDWKFCPGCGDKIVCTGKYEVCANK</sequence>
<dbReference type="EMBL" id="BARS01033683">
    <property type="protein sequence ID" value="GAG27628.1"/>
    <property type="molecule type" value="Genomic_DNA"/>
</dbReference>
<dbReference type="Pfam" id="PF13240">
    <property type="entry name" value="Zn_Ribbon_1"/>
    <property type="match status" value="1"/>
</dbReference>
<evidence type="ECO:0000259" key="1">
    <source>
        <dbReference type="Pfam" id="PF13240"/>
    </source>
</evidence>
<accession>X0WSZ1</accession>